<feature type="binding site" evidence="4">
    <location>
        <begin position="45"/>
        <end position="47"/>
    </location>
    <ligand>
        <name>3-dehydroquinate</name>
        <dbReference type="ChEBI" id="CHEBI:32364"/>
    </ligand>
</feature>
<dbReference type="Proteomes" id="UP000603234">
    <property type="component" value="Unassembled WGS sequence"/>
</dbReference>
<protein>
    <recommendedName>
        <fullName evidence="4">3-dehydroquinate dehydratase</fullName>
        <shortName evidence="4">3-dehydroquinase</shortName>
        <ecNumber evidence="4">4.2.1.10</ecNumber>
    </recommendedName>
    <alternativeName>
        <fullName evidence="4">Type I DHQase</fullName>
    </alternativeName>
    <alternativeName>
        <fullName evidence="4">Type I dehydroquinase</fullName>
        <shortName evidence="4">DHQ1</shortName>
    </alternativeName>
</protein>
<proteinExistence type="inferred from homology"/>
<gene>
    <name evidence="4 5" type="primary">aroD</name>
    <name evidence="5" type="ORF">GH808_14305</name>
</gene>
<comment type="pathway">
    <text evidence="4">Metabolic intermediate biosynthesis; chorismate biosynthesis; chorismate from D-erythrose 4-phosphate and phosphoenolpyruvate: step 3/7.</text>
</comment>
<dbReference type="InterPro" id="IPR050146">
    <property type="entry name" value="Type-I_3-dehydroquinase"/>
</dbReference>
<feature type="active site" description="Schiff-base intermediate with substrate" evidence="4">
    <location>
        <position position="171"/>
    </location>
</feature>
<dbReference type="EC" id="4.2.1.10" evidence="4"/>
<dbReference type="NCBIfam" id="TIGR01093">
    <property type="entry name" value="aroD"/>
    <property type="match status" value="1"/>
</dbReference>
<evidence type="ECO:0000256" key="2">
    <source>
        <dbReference type="ARBA" id="ARBA00023239"/>
    </source>
</evidence>
<dbReference type="GO" id="GO:0003855">
    <property type="term" value="F:3-dehydroquinate dehydratase activity"/>
    <property type="evidence" value="ECO:0007669"/>
    <property type="project" value="UniProtKB-EC"/>
</dbReference>
<comment type="function">
    <text evidence="4">Involved in the third step of the chorismate pathway, which leads to the biosynthesis of aromatic amino acids. Catalyzes the cis-dehydration of 3-dehydroquinate (DHQ) and introduces the first double bond of the aromatic ring to yield 3-dehydroshikimate.</text>
</comment>
<keyword evidence="3 4" id="KW-0704">Schiff base</keyword>
<feature type="binding site" evidence="4">
    <location>
        <position position="83"/>
    </location>
    <ligand>
        <name>3-dehydroquinate</name>
        <dbReference type="ChEBI" id="CHEBI:32364"/>
    </ligand>
</feature>
<keyword evidence="4" id="KW-0057">Aromatic amino acid biosynthesis</keyword>
<dbReference type="HAMAP" id="MF_00214">
    <property type="entry name" value="AroD"/>
    <property type="match status" value="1"/>
</dbReference>
<dbReference type="InterPro" id="IPR013785">
    <property type="entry name" value="Aldolase_TIM"/>
</dbReference>
<organism evidence="5 6">
    <name type="scientific">Acetobacterium fimetarium</name>
    <dbReference type="NCBI Taxonomy" id="52691"/>
    <lineage>
        <taxon>Bacteria</taxon>
        <taxon>Bacillati</taxon>
        <taxon>Bacillota</taxon>
        <taxon>Clostridia</taxon>
        <taxon>Eubacteriales</taxon>
        <taxon>Eubacteriaceae</taxon>
        <taxon>Acetobacterium</taxon>
    </lineage>
</organism>
<evidence type="ECO:0000313" key="6">
    <source>
        <dbReference type="Proteomes" id="UP000603234"/>
    </source>
</evidence>
<comment type="catalytic activity">
    <reaction evidence="1 4">
        <text>3-dehydroquinate = 3-dehydroshikimate + H2O</text>
        <dbReference type="Rhea" id="RHEA:21096"/>
        <dbReference type="ChEBI" id="CHEBI:15377"/>
        <dbReference type="ChEBI" id="CHEBI:16630"/>
        <dbReference type="ChEBI" id="CHEBI:32364"/>
        <dbReference type="EC" id="4.2.1.10"/>
    </reaction>
</comment>
<dbReference type="RefSeq" id="WP_186843469.1">
    <property type="nucleotide sequence ID" value="NZ_WJBC01000036.1"/>
</dbReference>
<dbReference type="CDD" id="cd00502">
    <property type="entry name" value="DHQase_I"/>
    <property type="match status" value="1"/>
</dbReference>
<comment type="subunit">
    <text evidence="4">Homodimer.</text>
</comment>
<dbReference type="SUPFAM" id="SSF51569">
    <property type="entry name" value="Aldolase"/>
    <property type="match status" value="1"/>
</dbReference>
<reference evidence="5 6" key="1">
    <citation type="journal article" date="2020" name="mSystems">
        <title>Defining Genomic and Predicted Metabolic Features of the Acetobacterium Genus.</title>
        <authorList>
            <person name="Ross D.E."/>
            <person name="Marshall C.W."/>
            <person name="Gulliver D."/>
            <person name="May H.D."/>
            <person name="Norman R.S."/>
        </authorList>
    </citation>
    <scope>NUCLEOTIDE SEQUENCE [LARGE SCALE GENOMIC DNA]</scope>
    <source>
        <strain evidence="5 6">DSM 8238</strain>
    </source>
</reference>
<feature type="active site" description="Proton donor/acceptor" evidence="4">
    <location>
        <position position="144"/>
    </location>
</feature>
<name>A0ABR6WY98_9FIRM</name>
<dbReference type="Pfam" id="PF01487">
    <property type="entry name" value="DHquinase_I"/>
    <property type="match status" value="1"/>
</dbReference>
<keyword evidence="6" id="KW-1185">Reference proteome</keyword>
<keyword evidence="4" id="KW-0028">Amino-acid biosynthesis</keyword>
<comment type="caution">
    <text evidence="4">Lacks conserved residue(s) required for the propagation of feature annotation.</text>
</comment>
<evidence type="ECO:0000256" key="1">
    <source>
        <dbReference type="ARBA" id="ARBA00001864"/>
    </source>
</evidence>
<accession>A0ABR6WY98</accession>
<evidence type="ECO:0000256" key="3">
    <source>
        <dbReference type="ARBA" id="ARBA00023270"/>
    </source>
</evidence>
<comment type="similarity">
    <text evidence="4">Belongs to the type-I 3-dehydroquinase family.</text>
</comment>
<feature type="binding site" evidence="4">
    <location>
        <position position="236"/>
    </location>
    <ligand>
        <name>3-dehydroquinate</name>
        <dbReference type="ChEBI" id="CHEBI:32364"/>
    </ligand>
</feature>
<evidence type="ECO:0000256" key="4">
    <source>
        <dbReference type="HAMAP-Rule" id="MF_00214"/>
    </source>
</evidence>
<feature type="binding site" evidence="4">
    <location>
        <position position="232"/>
    </location>
    <ligand>
        <name>3-dehydroquinate</name>
        <dbReference type="ChEBI" id="CHEBI:32364"/>
    </ligand>
</feature>
<dbReference type="EMBL" id="WJBC01000036">
    <property type="protein sequence ID" value="MBC3805584.1"/>
    <property type="molecule type" value="Genomic_DNA"/>
</dbReference>
<evidence type="ECO:0000313" key="5">
    <source>
        <dbReference type="EMBL" id="MBC3805584.1"/>
    </source>
</evidence>
<keyword evidence="2 4" id="KW-0456">Lyase</keyword>
<dbReference type="InterPro" id="IPR001381">
    <property type="entry name" value="DHquinase_I"/>
</dbReference>
<dbReference type="Gene3D" id="3.20.20.70">
    <property type="entry name" value="Aldolase class I"/>
    <property type="match status" value="1"/>
</dbReference>
<dbReference type="PANTHER" id="PTHR43699:SF1">
    <property type="entry name" value="3-DEHYDROQUINATE DEHYDRATASE"/>
    <property type="match status" value="1"/>
</dbReference>
<sequence length="252" mass="27981">MMMKDGMKPIEKNKFASCIPLISANKSELLADVEAAVRNDCDFLEWRRDYFMKGATLSRQAEIDVLKEIKRCLKNQGIIYTYRSHLEGGVFETSDAIREAAINAAIESDVVDYVDVELASNDLFLDRITAAIKNKRPQWIASHHNFERTPAAQEIRRIYASMEARGADVLKLALMPHTAEDVRRLMMANLFYNEQSELPMIAIAMGALGGITRIAPDLCGGSLTYAAGAGKTAPGQINLEGIRAIRKEMGLI</sequence>
<feature type="binding site" evidence="4">
    <location>
        <position position="213"/>
    </location>
    <ligand>
        <name>3-dehydroquinate</name>
        <dbReference type="ChEBI" id="CHEBI:32364"/>
    </ligand>
</feature>
<dbReference type="PANTHER" id="PTHR43699">
    <property type="entry name" value="3-DEHYDROQUINATE DEHYDRATASE"/>
    <property type="match status" value="1"/>
</dbReference>
<comment type="caution">
    <text evidence="5">The sequence shown here is derived from an EMBL/GenBank/DDBJ whole genome shotgun (WGS) entry which is preliminary data.</text>
</comment>